<dbReference type="OrthoDB" id="15688at2759"/>
<keyword evidence="3" id="KW-0694">RNA-binding</keyword>
<dbReference type="PANTHER" id="PTHR45735:SF2">
    <property type="entry name" value="CLEAVAGE STIMULATION FACTOR SUBUNIT 2"/>
    <property type="match status" value="1"/>
</dbReference>
<dbReference type="OMA" id="NEYEIMG"/>
<dbReference type="Pfam" id="PF00076">
    <property type="entry name" value="RRM_1"/>
    <property type="match status" value="1"/>
</dbReference>
<protein>
    <recommendedName>
        <fullName evidence="4">RRM domain-containing protein</fullName>
    </recommendedName>
</protein>
<dbReference type="PANTHER" id="PTHR45735">
    <property type="entry name" value="CLEAVAGE STIMULATION FACTOR SUBUNIT 2"/>
    <property type="match status" value="1"/>
</dbReference>
<organism evidence="5 6">
    <name type="scientific">Tetrapisispora phaffii (strain ATCC 24235 / CBS 4417 / NBRC 1672 / NRRL Y-8282 / UCD 70-5)</name>
    <name type="common">Yeast</name>
    <name type="synonym">Fabospora phaffii</name>
    <dbReference type="NCBI Taxonomy" id="1071381"/>
    <lineage>
        <taxon>Eukaryota</taxon>
        <taxon>Fungi</taxon>
        <taxon>Dikarya</taxon>
        <taxon>Ascomycota</taxon>
        <taxon>Saccharomycotina</taxon>
        <taxon>Saccharomycetes</taxon>
        <taxon>Saccharomycetales</taxon>
        <taxon>Saccharomycetaceae</taxon>
        <taxon>Tetrapisispora</taxon>
    </lineage>
</organism>
<evidence type="ECO:0000256" key="1">
    <source>
        <dbReference type="ARBA" id="ARBA00004123"/>
    </source>
</evidence>
<dbReference type="RefSeq" id="XP_003687753.1">
    <property type="nucleotide sequence ID" value="XM_003687705.1"/>
</dbReference>
<proteinExistence type="predicted"/>
<dbReference type="InterPro" id="IPR026896">
    <property type="entry name" value="CSTF_C"/>
</dbReference>
<dbReference type="InterPro" id="IPR038192">
    <property type="entry name" value="CSTF_C_sf"/>
</dbReference>
<keyword evidence="2" id="KW-0539">Nucleus</keyword>
<dbReference type="InterPro" id="IPR012677">
    <property type="entry name" value="Nucleotide-bd_a/b_plait_sf"/>
</dbReference>
<dbReference type="EMBL" id="HE612866">
    <property type="protein sequence ID" value="CCE65319.1"/>
    <property type="molecule type" value="Genomic_DNA"/>
</dbReference>
<dbReference type="KEGG" id="tpf:TPHA_0K01870"/>
<accession>G8BZJ1</accession>
<dbReference type="PROSITE" id="PS50102">
    <property type="entry name" value="RRM"/>
    <property type="match status" value="1"/>
</dbReference>
<dbReference type="InterPro" id="IPR035979">
    <property type="entry name" value="RBD_domain_sf"/>
</dbReference>
<dbReference type="AlphaFoldDB" id="G8BZJ1"/>
<dbReference type="GeneID" id="11533243"/>
<evidence type="ECO:0000259" key="4">
    <source>
        <dbReference type="PROSITE" id="PS50102"/>
    </source>
</evidence>
<dbReference type="Pfam" id="PF14327">
    <property type="entry name" value="CSTF2_hinge"/>
    <property type="match status" value="1"/>
</dbReference>
<dbReference type="GO" id="GO:0003729">
    <property type="term" value="F:mRNA binding"/>
    <property type="evidence" value="ECO:0007669"/>
    <property type="project" value="EnsemblFungi"/>
</dbReference>
<comment type="subcellular location">
    <subcellularLocation>
        <location evidence="1">Nucleus</location>
    </subcellularLocation>
</comment>
<sequence>MNKFGNAGVQNNPPSRVIYIGSIPYDQTEEQILDLCSNVGPVVNLKMMFDPQTGRSKGYAFVEYKDLETSASAVRNLNGYQVGSRLLKCGYSSNSDISGSAGNDNNDNSNIHDINGNLSNGMMKHGGNVEYIDSKFLNLPNGVDVNINMTTPAMMISSELAKIDKSEQLVILDNFQKYCSEHEEEASELLNEFPQLIYSIAELLLTNGVCKTDDLIPLTNSVPSSGNAGDSDETGKSNAVDKEMQEKQKNLLRQVLQLSDSEIAILPDDERMGIWDIKQKVLKGEFGSL</sequence>
<dbReference type="STRING" id="1071381.G8BZJ1"/>
<dbReference type="Gene3D" id="3.30.70.330">
    <property type="match status" value="1"/>
</dbReference>
<dbReference type="GO" id="GO:0031124">
    <property type="term" value="P:mRNA 3'-end processing"/>
    <property type="evidence" value="ECO:0007669"/>
    <property type="project" value="EnsemblFungi"/>
</dbReference>
<evidence type="ECO:0000256" key="3">
    <source>
        <dbReference type="PROSITE-ProRule" id="PRU00176"/>
    </source>
</evidence>
<dbReference type="GO" id="GO:0005847">
    <property type="term" value="C:mRNA cleavage and polyadenylation specificity factor complex"/>
    <property type="evidence" value="ECO:0007669"/>
    <property type="project" value="TreeGrafter"/>
</dbReference>
<dbReference type="SUPFAM" id="SSF54928">
    <property type="entry name" value="RNA-binding domain, RBD"/>
    <property type="match status" value="1"/>
</dbReference>
<dbReference type="InterPro" id="IPR025742">
    <property type="entry name" value="CSTF2_hinge"/>
</dbReference>
<dbReference type="InterPro" id="IPR000504">
    <property type="entry name" value="RRM_dom"/>
</dbReference>
<gene>
    <name evidence="5" type="primary">TPHA0K01870</name>
    <name evidence="5" type="ordered locus">TPHA_0K01870</name>
</gene>
<dbReference type="Pfam" id="PF14304">
    <property type="entry name" value="CSTF_C"/>
    <property type="match status" value="1"/>
</dbReference>
<keyword evidence="6" id="KW-1185">Reference proteome</keyword>
<dbReference type="CDD" id="cd12398">
    <property type="entry name" value="RRM_CSTF2_RNA15_like"/>
    <property type="match status" value="1"/>
</dbReference>
<name>G8BZJ1_TETPH</name>
<dbReference type="SMART" id="SM00360">
    <property type="entry name" value="RRM"/>
    <property type="match status" value="1"/>
</dbReference>
<dbReference type="Gene3D" id="1.10.20.70">
    <property type="entry name" value="Transcription termination and cleavage factor, C-terminal domain"/>
    <property type="match status" value="1"/>
</dbReference>
<dbReference type="HOGENOM" id="CLU_028601_0_1_1"/>
<evidence type="ECO:0000313" key="6">
    <source>
        <dbReference type="Proteomes" id="UP000005666"/>
    </source>
</evidence>
<dbReference type="Proteomes" id="UP000005666">
    <property type="component" value="Chromosome 11"/>
</dbReference>
<dbReference type="eggNOG" id="KOG0108">
    <property type="taxonomic scope" value="Eukaryota"/>
</dbReference>
<reference evidence="5 6" key="1">
    <citation type="journal article" date="2011" name="Proc. Natl. Acad. Sci. U.S.A.">
        <title>Evolutionary erosion of yeast sex chromosomes by mating-type switching accidents.</title>
        <authorList>
            <person name="Gordon J.L."/>
            <person name="Armisen D."/>
            <person name="Proux-Wera E."/>
            <person name="Oheigeartaigh S.S."/>
            <person name="Byrne K.P."/>
            <person name="Wolfe K.H."/>
        </authorList>
    </citation>
    <scope>NUCLEOTIDE SEQUENCE [LARGE SCALE GENOMIC DNA]</scope>
    <source>
        <strain evidence="6">ATCC 24235 / CBS 4417 / NBRC 1672 / NRRL Y-8282 / UCD 70-5</strain>
    </source>
</reference>
<dbReference type="GO" id="GO:0005848">
    <property type="term" value="C:mRNA cleavage stimulating factor complex"/>
    <property type="evidence" value="ECO:0007669"/>
    <property type="project" value="EnsemblFungi"/>
</dbReference>
<evidence type="ECO:0000313" key="5">
    <source>
        <dbReference type="EMBL" id="CCE65319.1"/>
    </source>
</evidence>
<dbReference type="Gene3D" id="1.25.40.630">
    <property type="match status" value="1"/>
</dbReference>
<evidence type="ECO:0000256" key="2">
    <source>
        <dbReference type="ARBA" id="ARBA00023242"/>
    </source>
</evidence>
<dbReference type="FunFam" id="3.30.70.330:FF:000916">
    <property type="entry name" value="Rna15p"/>
    <property type="match status" value="1"/>
</dbReference>
<feature type="domain" description="RRM" evidence="4">
    <location>
        <begin position="16"/>
        <end position="94"/>
    </location>
</feature>